<dbReference type="InterPro" id="IPR029485">
    <property type="entry name" value="CAT_C"/>
</dbReference>
<proteinExistence type="predicted"/>
<protein>
    <recommendedName>
        <fullName evidence="7">Cationic amino acid transporter C-terminal domain-containing protein</fullName>
    </recommendedName>
</protein>
<feature type="compositionally biased region" description="Acidic residues" evidence="5">
    <location>
        <begin position="494"/>
        <end position="509"/>
    </location>
</feature>
<evidence type="ECO:0000256" key="3">
    <source>
        <dbReference type="ARBA" id="ARBA00022989"/>
    </source>
</evidence>
<feature type="transmembrane region" description="Helical" evidence="6">
    <location>
        <begin position="237"/>
        <end position="259"/>
    </location>
</feature>
<dbReference type="PANTHER" id="PTHR43243">
    <property type="entry name" value="INNER MEMBRANE TRANSPORTER YGJI-RELATED"/>
    <property type="match status" value="1"/>
</dbReference>
<dbReference type="PANTHER" id="PTHR43243:SF105">
    <property type="entry name" value="CATIONIC AMINO ACID TRANSPORTER C-TERMINAL DOMAIN-CONTAINING PROTEIN"/>
    <property type="match status" value="1"/>
</dbReference>
<evidence type="ECO:0000313" key="8">
    <source>
        <dbReference type="EMBL" id="CAD7251179.1"/>
    </source>
</evidence>
<dbReference type="Pfam" id="PF13906">
    <property type="entry name" value="AA_permease_C"/>
    <property type="match status" value="1"/>
</dbReference>
<keyword evidence="3 6" id="KW-1133">Transmembrane helix</keyword>
<gene>
    <name evidence="8" type="ORF">DSTB1V02_LOCUS10946</name>
</gene>
<feature type="transmembrane region" description="Helical" evidence="6">
    <location>
        <begin position="433"/>
        <end position="453"/>
    </location>
</feature>
<feature type="transmembrane region" description="Helical" evidence="6">
    <location>
        <begin position="138"/>
        <end position="161"/>
    </location>
</feature>
<evidence type="ECO:0000256" key="2">
    <source>
        <dbReference type="ARBA" id="ARBA00022692"/>
    </source>
</evidence>
<evidence type="ECO:0000256" key="1">
    <source>
        <dbReference type="ARBA" id="ARBA00004141"/>
    </source>
</evidence>
<comment type="subcellular location">
    <subcellularLocation>
        <location evidence="1">Membrane</location>
        <topology evidence="1">Multi-pass membrane protein</topology>
    </subcellularLocation>
</comment>
<reference evidence="8" key="1">
    <citation type="submission" date="2020-11" db="EMBL/GenBank/DDBJ databases">
        <authorList>
            <person name="Tran Van P."/>
        </authorList>
    </citation>
    <scope>NUCLEOTIDE SEQUENCE</scope>
</reference>
<feature type="transmembrane region" description="Helical" evidence="6">
    <location>
        <begin position="265"/>
        <end position="284"/>
    </location>
</feature>
<dbReference type="EMBL" id="LR902860">
    <property type="protein sequence ID" value="CAD7251179.1"/>
    <property type="molecule type" value="Genomic_DNA"/>
</dbReference>
<feature type="transmembrane region" description="Helical" evidence="6">
    <location>
        <begin position="459"/>
        <end position="476"/>
    </location>
</feature>
<evidence type="ECO:0000313" key="9">
    <source>
        <dbReference type="Proteomes" id="UP000677054"/>
    </source>
</evidence>
<feature type="transmembrane region" description="Helical" evidence="6">
    <location>
        <begin position="400"/>
        <end position="421"/>
    </location>
</feature>
<organism evidence="8">
    <name type="scientific">Darwinula stevensoni</name>
    <dbReference type="NCBI Taxonomy" id="69355"/>
    <lineage>
        <taxon>Eukaryota</taxon>
        <taxon>Metazoa</taxon>
        <taxon>Ecdysozoa</taxon>
        <taxon>Arthropoda</taxon>
        <taxon>Crustacea</taxon>
        <taxon>Oligostraca</taxon>
        <taxon>Ostracoda</taxon>
        <taxon>Podocopa</taxon>
        <taxon>Podocopida</taxon>
        <taxon>Darwinulocopina</taxon>
        <taxon>Darwinuloidea</taxon>
        <taxon>Darwinulidae</taxon>
        <taxon>Darwinula</taxon>
    </lineage>
</organism>
<keyword evidence="4 6" id="KW-0472">Membrane</keyword>
<feature type="region of interest" description="Disordered" evidence="5">
    <location>
        <begin position="487"/>
        <end position="509"/>
    </location>
</feature>
<keyword evidence="2 6" id="KW-0812">Transmembrane</keyword>
<dbReference type="GO" id="GO:0015171">
    <property type="term" value="F:amino acid transmembrane transporter activity"/>
    <property type="evidence" value="ECO:0007669"/>
    <property type="project" value="TreeGrafter"/>
</dbReference>
<feature type="domain" description="Cationic amino acid transporter C-terminal" evidence="7">
    <location>
        <begin position="431"/>
        <end position="481"/>
    </location>
</feature>
<evidence type="ECO:0000256" key="6">
    <source>
        <dbReference type="SAM" id="Phobius"/>
    </source>
</evidence>
<dbReference type="AlphaFoldDB" id="A0A7R9AC75"/>
<evidence type="ECO:0000256" key="5">
    <source>
        <dbReference type="SAM" id="MobiDB-lite"/>
    </source>
</evidence>
<feature type="transmembrane region" description="Helical" evidence="6">
    <location>
        <begin position="374"/>
        <end position="394"/>
    </location>
</feature>
<keyword evidence="9" id="KW-1185">Reference proteome</keyword>
<dbReference type="OrthoDB" id="3900342at2759"/>
<evidence type="ECO:0000259" key="7">
    <source>
        <dbReference type="Pfam" id="PF13906"/>
    </source>
</evidence>
<dbReference type="GO" id="GO:0005886">
    <property type="term" value="C:plasma membrane"/>
    <property type="evidence" value="ECO:0007669"/>
    <property type="project" value="TreeGrafter"/>
</dbReference>
<sequence length="509" mass="56096">MEMVDPSEDSGPSRPCEEMPRPHRLFMPRIEHNGGKRSIFGLTPLGRQSGRALHHPLRPAHLHYRIRRRSNFHHSSTCPPPFRLCFSFQTMSIAGKVFTRKVWFKRPVLSGAGGLHFIYAGYDVMSGSLMEGMGSGKVIASAIPAHFLTSLFLLFTSSAAFTLTLSPHSGPQPDATLLRIFDRHQLSGMQYFVGFGALCGLTGALFSPLFAVARIIRPMGNDGLLWKPLGHVSPTYCTPWPAAILSGLLTSLIATFFQLQEILNMLSIGTLWAGATTSLSVLILRYQVESRCCLEGGAMSSRDPSSLPMTSFSDDTNETQLQTSREGMPAYGTLRPVKVEYINENYVTTVTEGNEVVEEEEARPPPTPKSARRVWIALTLFISSTLGCGLVSAHAQSGNLRTSICLLLLAVGAGASVVVIRSPKHHPDLRFKAPCIPILPLYSLGMHLALMCFLPNHSWYRFLLWNGLGLLIYLTYGRRHSLEAGFGDDRNGETDEVQEEFLGDEESSQ</sequence>
<feature type="region of interest" description="Disordered" evidence="5">
    <location>
        <begin position="1"/>
        <end position="21"/>
    </location>
</feature>
<dbReference type="EMBL" id="CAJPEV010003343">
    <property type="protein sequence ID" value="CAG0899542.1"/>
    <property type="molecule type" value="Genomic_DNA"/>
</dbReference>
<dbReference type="InterPro" id="IPR002293">
    <property type="entry name" value="AA/rel_permease1"/>
</dbReference>
<accession>A0A7R9AC75</accession>
<name>A0A7R9AC75_9CRUS</name>
<dbReference type="Proteomes" id="UP000677054">
    <property type="component" value="Unassembled WGS sequence"/>
</dbReference>
<dbReference type="Pfam" id="PF13520">
    <property type="entry name" value="AA_permease_2"/>
    <property type="match status" value="1"/>
</dbReference>
<feature type="transmembrane region" description="Helical" evidence="6">
    <location>
        <begin position="191"/>
        <end position="216"/>
    </location>
</feature>
<evidence type="ECO:0000256" key="4">
    <source>
        <dbReference type="ARBA" id="ARBA00023136"/>
    </source>
</evidence>
<dbReference type="Gene3D" id="1.20.1740.10">
    <property type="entry name" value="Amino acid/polyamine transporter I"/>
    <property type="match status" value="2"/>
</dbReference>